<proteinExistence type="predicted"/>
<sequence length="360" mass="36490">MCVPAARRQARQRAAAASGADAAGGAAQPSGLLLEVDGAVMDISLDGHRVAFNRAFHSIGMDCVSWTPPVYNDLLGISDGTGEGLVTAYYTTVGWPMMLATSDRPGFVKKIHELKEQELVKLLKKDEVPLRQDVKQVLGDAVAAGAVVSLLCGTQCTAAEELAASCVRLLGPELGGAVRVFTFALAPPADADAEDEAPTPMLSQMLSAAAGDLKQRAAMQLVCRWKSVGAGEDKPGAGTAAGQPVALGVDPSILAASGSQKRITPEFLSALIATTGVPAARTVVVAASNAMLSAGEAAGLYPVVVPRKFALQGSFPAARAKFGGFGAGLATWPRLLALLNGGGSGAAGGAGGGGGKAFRR</sequence>
<evidence type="ECO:0000313" key="2">
    <source>
        <dbReference type="Proteomes" id="UP000613740"/>
    </source>
</evidence>
<organism evidence="1 2">
    <name type="scientific">Chlamydomonas schloesseri</name>
    <dbReference type="NCBI Taxonomy" id="2026947"/>
    <lineage>
        <taxon>Eukaryota</taxon>
        <taxon>Viridiplantae</taxon>
        <taxon>Chlorophyta</taxon>
        <taxon>core chlorophytes</taxon>
        <taxon>Chlorophyceae</taxon>
        <taxon>CS clade</taxon>
        <taxon>Chlamydomonadales</taxon>
        <taxon>Chlamydomonadaceae</taxon>
        <taxon>Chlamydomonas</taxon>
    </lineage>
</organism>
<reference evidence="1" key="1">
    <citation type="journal article" date="2020" name="bioRxiv">
        <title>Comparative genomics of Chlamydomonas.</title>
        <authorList>
            <person name="Craig R.J."/>
            <person name="Hasan A.R."/>
            <person name="Ness R.W."/>
            <person name="Keightley P.D."/>
        </authorList>
    </citation>
    <scope>NUCLEOTIDE SEQUENCE</scope>
    <source>
        <strain evidence="1">CCAP 11/173</strain>
    </source>
</reference>
<gene>
    <name evidence="1" type="ORF">HYH02_007366</name>
</gene>
<dbReference type="PANTHER" id="PTHR42896">
    <property type="entry name" value="XYLULOSE-1,5-BISPHOSPHATE (XUBP) PHOSPHATASE"/>
    <property type="match status" value="1"/>
</dbReference>
<dbReference type="Proteomes" id="UP000613740">
    <property type="component" value="Unassembled WGS sequence"/>
</dbReference>
<protein>
    <submittedName>
        <fullName evidence="1">Uncharacterized protein</fullName>
    </submittedName>
</protein>
<dbReference type="GO" id="GO:0016787">
    <property type="term" value="F:hydrolase activity"/>
    <property type="evidence" value="ECO:0007669"/>
    <property type="project" value="InterPro"/>
</dbReference>
<name>A0A835WI11_9CHLO</name>
<evidence type="ECO:0000313" key="1">
    <source>
        <dbReference type="EMBL" id="KAG2447912.1"/>
    </source>
</evidence>
<dbReference type="EMBL" id="JAEHOD010000020">
    <property type="protein sequence ID" value="KAG2447912.1"/>
    <property type="molecule type" value="Genomic_DNA"/>
</dbReference>
<keyword evidence="2" id="KW-1185">Reference proteome</keyword>
<dbReference type="OrthoDB" id="545219at2759"/>
<dbReference type="InterPro" id="IPR023198">
    <property type="entry name" value="PGP-like_dom2"/>
</dbReference>
<accession>A0A835WI11</accession>
<dbReference type="AlphaFoldDB" id="A0A835WI11"/>
<dbReference type="Gene3D" id="1.10.150.240">
    <property type="entry name" value="Putative phosphatase, domain 2"/>
    <property type="match status" value="1"/>
</dbReference>
<comment type="caution">
    <text evidence="1">The sequence shown here is derived from an EMBL/GenBank/DDBJ whole genome shotgun (WGS) entry which is preliminary data.</text>
</comment>
<dbReference type="InterPro" id="IPR044999">
    <property type="entry name" value="CbbY-like"/>
</dbReference>
<dbReference type="PANTHER" id="PTHR42896:SF2">
    <property type="entry name" value="CBBY-LIKE PROTEIN"/>
    <property type="match status" value="1"/>
</dbReference>